<keyword evidence="2" id="KW-1185">Reference proteome</keyword>
<evidence type="ECO:0000313" key="2">
    <source>
        <dbReference type="Proteomes" id="UP000323426"/>
    </source>
</evidence>
<evidence type="ECO:0000313" key="1">
    <source>
        <dbReference type="EMBL" id="KAA5547841.1"/>
    </source>
</evidence>
<sequence length="85" mass="9603">MDDTDNLLEIPVTYKGEELSFTGKLILSGYIHKIQVDVTGQQVIFEPDEERNYRVIIDQSQLEKGVQLDVALLQAIAQVLESVIK</sequence>
<protein>
    <submittedName>
        <fullName evidence="1">Uncharacterized protein</fullName>
    </submittedName>
</protein>
<comment type="caution">
    <text evidence="1">The sequence shown here is derived from an EMBL/GenBank/DDBJ whole genome shotgun (WGS) entry which is preliminary data.</text>
</comment>
<name>A0A5M6DK05_9BACT</name>
<reference evidence="1 2" key="1">
    <citation type="submission" date="2019-09" db="EMBL/GenBank/DDBJ databases">
        <title>Genome sequence and assembly of Adhaeribacter sp.</title>
        <authorList>
            <person name="Chhetri G."/>
        </authorList>
    </citation>
    <scope>NUCLEOTIDE SEQUENCE [LARGE SCALE GENOMIC DNA]</scope>
    <source>
        <strain evidence="1 2">DK36</strain>
    </source>
</reference>
<dbReference type="RefSeq" id="WP_150087759.1">
    <property type="nucleotide sequence ID" value="NZ_VWSF01000004.1"/>
</dbReference>
<dbReference type="EMBL" id="VWSF01000004">
    <property type="protein sequence ID" value="KAA5547841.1"/>
    <property type="molecule type" value="Genomic_DNA"/>
</dbReference>
<gene>
    <name evidence="1" type="ORF">F0145_07835</name>
</gene>
<proteinExistence type="predicted"/>
<accession>A0A5M6DK05</accession>
<dbReference type="Proteomes" id="UP000323426">
    <property type="component" value="Unassembled WGS sequence"/>
</dbReference>
<dbReference type="AlphaFoldDB" id="A0A5M6DK05"/>
<organism evidence="1 2">
    <name type="scientific">Adhaeribacter rhizoryzae</name>
    <dbReference type="NCBI Taxonomy" id="2607907"/>
    <lineage>
        <taxon>Bacteria</taxon>
        <taxon>Pseudomonadati</taxon>
        <taxon>Bacteroidota</taxon>
        <taxon>Cytophagia</taxon>
        <taxon>Cytophagales</taxon>
        <taxon>Hymenobacteraceae</taxon>
        <taxon>Adhaeribacter</taxon>
    </lineage>
</organism>